<dbReference type="GO" id="GO:0003677">
    <property type="term" value="F:DNA binding"/>
    <property type="evidence" value="ECO:0007669"/>
    <property type="project" value="InterPro"/>
</dbReference>
<evidence type="ECO:0000256" key="6">
    <source>
        <dbReference type="PIRNR" id="PIRNR018300"/>
    </source>
</evidence>
<dbReference type="GO" id="GO:0005658">
    <property type="term" value="C:alpha DNA polymerase:primase complex"/>
    <property type="evidence" value="ECO:0007669"/>
    <property type="project" value="TreeGrafter"/>
</dbReference>
<dbReference type="InterPro" id="IPR054300">
    <property type="entry name" value="OB_DPOA2"/>
</dbReference>
<dbReference type="PANTHER" id="PTHR23061:SF12">
    <property type="entry name" value="DNA POLYMERASE ALPHA SUBUNIT B"/>
    <property type="match status" value="1"/>
</dbReference>
<evidence type="ECO:0000256" key="3">
    <source>
        <dbReference type="ARBA" id="ARBA00018596"/>
    </source>
</evidence>
<dbReference type="InterPro" id="IPR007185">
    <property type="entry name" value="DNA_pol_a/d/e_bsu"/>
</dbReference>
<evidence type="ECO:0000313" key="10">
    <source>
        <dbReference type="EMBL" id="CAG6751169.1"/>
    </source>
</evidence>
<comment type="similarity">
    <text evidence="2 6">Belongs to the DNA polymerase alpha subunit B family.</text>
</comment>
<proteinExistence type="inferred from homology"/>
<comment type="subcellular location">
    <subcellularLocation>
        <location evidence="1 6">Nucleus</location>
    </subcellularLocation>
</comment>
<dbReference type="Pfam" id="PF08418">
    <property type="entry name" value="Pol_alpha_B_N"/>
    <property type="match status" value="1"/>
</dbReference>
<evidence type="ECO:0000259" key="8">
    <source>
        <dbReference type="Pfam" id="PF08418"/>
    </source>
</evidence>
<dbReference type="Pfam" id="PF22062">
    <property type="entry name" value="OB_DPOA2"/>
    <property type="match status" value="1"/>
</dbReference>
<dbReference type="Gene3D" id="1.10.8.530">
    <property type="entry name" value="DNA polymerase alpha-primase, subunit B, N-terminal domain"/>
    <property type="match status" value="1"/>
</dbReference>
<feature type="domain" description="DNA polymerase alpha/delta/epsilon subunit B" evidence="7">
    <location>
        <begin position="353"/>
        <end position="557"/>
    </location>
</feature>
<keyword evidence="4 6" id="KW-0235">DNA replication</keyword>
<dbReference type="Pfam" id="PF04042">
    <property type="entry name" value="DNA_pol_E_B"/>
    <property type="match status" value="1"/>
</dbReference>
<feature type="domain" description="DNA polymerase alpha subunit B OB" evidence="9">
    <location>
        <begin position="228"/>
        <end position="329"/>
    </location>
</feature>
<dbReference type="InterPro" id="IPR016722">
    <property type="entry name" value="DNA_pol_alpha_bsu"/>
</dbReference>
<dbReference type="PANTHER" id="PTHR23061">
    <property type="entry name" value="DNA POLYMERASE 2 ALPHA 70 KDA SUBUNIT"/>
    <property type="match status" value="1"/>
</dbReference>
<dbReference type="InterPro" id="IPR013627">
    <property type="entry name" value="Pol_alpha_B_N"/>
</dbReference>
<keyword evidence="5 6" id="KW-0539">Nucleus</keyword>
<evidence type="ECO:0000256" key="5">
    <source>
        <dbReference type="ARBA" id="ARBA00023242"/>
    </source>
</evidence>
<name>A0A8D9EG00_9HEMI</name>
<dbReference type="InterPro" id="IPR043034">
    <property type="entry name" value="DNA_pol_alpha_B_N_sf"/>
</dbReference>
<evidence type="ECO:0000259" key="7">
    <source>
        <dbReference type="Pfam" id="PF04042"/>
    </source>
</evidence>
<dbReference type="FunFam" id="3.60.21.60:FF:000003">
    <property type="entry name" value="DNA polymerase alpha subunit B"/>
    <property type="match status" value="1"/>
</dbReference>
<evidence type="ECO:0000256" key="4">
    <source>
        <dbReference type="ARBA" id="ARBA00022705"/>
    </source>
</evidence>
<dbReference type="Gene3D" id="3.60.21.60">
    <property type="match status" value="2"/>
</dbReference>
<dbReference type="PIRSF" id="PIRSF018300">
    <property type="entry name" value="DNA_pol_alph_2"/>
    <property type="match status" value="1"/>
</dbReference>
<dbReference type="EMBL" id="HBUF01529067">
    <property type="protein sequence ID" value="CAG6751169.1"/>
    <property type="molecule type" value="Transcribed_RNA"/>
</dbReference>
<reference evidence="10" key="1">
    <citation type="submission" date="2021-05" db="EMBL/GenBank/DDBJ databases">
        <authorList>
            <person name="Alioto T."/>
            <person name="Alioto T."/>
            <person name="Gomez Garrido J."/>
        </authorList>
    </citation>
    <scope>NUCLEOTIDE SEQUENCE</scope>
</reference>
<protein>
    <recommendedName>
        <fullName evidence="3 6">DNA polymerase alpha subunit B</fullName>
    </recommendedName>
</protein>
<feature type="domain" description="DNA polymerase alpha subunit B N-terminal" evidence="8">
    <location>
        <begin position="4"/>
        <end position="69"/>
    </location>
</feature>
<organism evidence="10">
    <name type="scientific">Cacopsylla melanoneura</name>
    <dbReference type="NCBI Taxonomy" id="428564"/>
    <lineage>
        <taxon>Eukaryota</taxon>
        <taxon>Metazoa</taxon>
        <taxon>Ecdysozoa</taxon>
        <taxon>Arthropoda</taxon>
        <taxon>Hexapoda</taxon>
        <taxon>Insecta</taxon>
        <taxon>Pterygota</taxon>
        <taxon>Neoptera</taxon>
        <taxon>Paraneoptera</taxon>
        <taxon>Hemiptera</taxon>
        <taxon>Sternorrhyncha</taxon>
        <taxon>Psylloidea</taxon>
        <taxon>Psyllidae</taxon>
        <taxon>Psyllinae</taxon>
        <taxon>Cacopsylla</taxon>
    </lineage>
</organism>
<evidence type="ECO:0000256" key="1">
    <source>
        <dbReference type="ARBA" id="ARBA00004123"/>
    </source>
</evidence>
<evidence type="ECO:0000259" key="9">
    <source>
        <dbReference type="Pfam" id="PF22062"/>
    </source>
</evidence>
<accession>A0A8D9EG00</accession>
<sequence length="606" mass="65784">MVREALQQEFEAFGITVSDEVLDKCVTICMCSNIPAEEFVETWMAYSLSNLNGADPTIEYINQFERKELKGYTSQNQTKKSSSKTATTPIIYNKSEANVSSRVESNSDSVLDVYATTPKGKTAQKRLADTSPIGHLDKKNASHCGSPSIYTPASFTPDIFSPNSNYSKRTNSGQIVASFGAKEIFLGKSQVSNVVAKSSVSIVPHGGAAQISAKTLFMYETLVDKAAVLDSTVSYLGELLLKKHGLPPAGNHCKGSQTEITAVGRIVCDTSDGKLNAASILLEGDEATCTGRSIPLKLPESGVAVFPGQVVAVQGSNPSRNQFIASKLYTDVTLPLPETKPRLDSNTGSLSIFVSAGPYTQSDTLSYKPLEDLIALTVQQEPDILILIGPLLDANHPLLLNGSLAETFEDFYMKLIDSIVQPLEKVKTQVIIVASYREATSPCRYPTPPPFCTTGLKRSKVTFIADPSTVDISGVVLGVTSVDVLMHLGREEFAVAPSMSDRLSRLASHLIQQQSYYPLMPPNIELPVDMECWELYAQLPVTPHIMILPSDLRYFVKNLSGCVVINPERLSKGMVGGSFAKIEVKPVDNNMIWSTSTHVNVQVVKI</sequence>
<dbReference type="EMBL" id="HBUF01529068">
    <property type="protein sequence ID" value="CAG6751170.1"/>
    <property type="molecule type" value="Transcribed_RNA"/>
</dbReference>
<comment type="function">
    <text evidence="6">Accessory subunit of the DNA polymerase alpha complex (also known as the alpha DNA polymerase-primase complex) which plays an essential role in the initiation of DNA synthesis.</text>
</comment>
<evidence type="ECO:0000256" key="2">
    <source>
        <dbReference type="ARBA" id="ARBA00007299"/>
    </source>
</evidence>
<dbReference type="AlphaFoldDB" id="A0A8D9EG00"/>
<dbReference type="GO" id="GO:0006270">
    <property type="term" value="P:DNA replication initiation"/>
    <property type="evidence" value="ECO:0007669"/>
    <property type="project" value="TreeGrafter"/>
</dbReference>